<dbReference type="GO" id="GO:0051536">
    <property type="term" value="F:iron-sulfur cluster binding"/>
    <property type="evidence" value="ECO:0007669"/>
    <property type="project" value="InterPro"/>
</dbReference>
<dbReference type="Gene3D" id="3.90.1010.10">
    <property type="match status" value="1"/>
</dbReference>
<dbReference type="GO" id="GO:0005506">
    <property type="term" value="F:iron ion binding"/>
    <property type="evidence" value="ECO:0007669"/>
    <property type="project" value="InterPro"/>
</dbReference>
<comment type="similarity">
    <text evidence="1">Belongs to the NifU family.</text>
</comment>
<dbReference type="Pfam" id="PF01592">
    <property type="entry name" value="NifU_N"/>
    <property type="match status" value="1"/>
</dbReference>
<dbReference type="InterPro" id="IPR002871">
    <property type="entry name" value="NIF_FeS_clus_asmbl_NifU_N"/>
</dbReference>
<evidence type="ECO:0000256" key="1">
    <source>
        <dbReference type="ARBA" id="ARBA00006420"/>
    </source>
</evidence>
<dbReference type="SUPFAM" id="SSF82649">
    <property type="entry name" value="SufE/NifU"/>
    <property type="match status" value="1"/>
</dbReference>
<dbReference type="eggNOG" id="COG0822">
    <property type="taxonomic scope" value="Bacteria"/>
</dbReference>
<organism evidence="3 4">
    <name type="scientific">Leuconostoc pseudomesenteroides</name>
    <dbReference type="NCBI Taxonomy" id="33968"/>
    <lineage>
        <taxon>Bacteria</taxon>
        <taxon>Bacillati</taxon>
        <taxon>Bacillota</taxon>
        <taxon>Bacilli</taxon>
        <taxon>Lactobacillales</taxon>
        <taxon>Lactobacillaceae</taxon>
        <taxon>Leuconostoc</taxon>
    </lineage>
</organism>
<accession>A0A1X0VG39</accession>
<evidence type="ECO:0000313" key="4">
    <source>
        <dbReference type="Proteomes" id="UP000192288"/>
    </source>
</evidence>
<protein>
    <submittedName>
        <fullName evidence="3">SUF system NifU family Fe-S cluster assembly protein</fullName>
    </submittedName>
</protein>
<dbReference type="EMBL" id="MPLS01000001">
    <property type="protein sequence ID" value="ORI98712.1"/>
    <property type="molecule type" value="Genomic_DNA"/>
</dbReference>
<feature type="domain" description="NIF system FeS cluster assembly NifU N-terminal" evidence="2">
    <location>
        <begin position="10"/>
        <end position="128"/>
    </location>
</feature>
<dbReference type="Proteomes" id="UP000192288">
    <property type="component" value="Unassembled WGS sequence"/>
</dbReference>
<dbReference type="AlphaFoldDB" id="A0A1X0VG39"/>
<dbReference type="GO" id="GO:0016226">
    <property type="term" value="P:iron-sulfur cluster assembly"/>
    <property type="evidence" value="ECO:0007669"/>
    <property type="project" value="InterPro"/>
</dbReference>
<proteinExistence type="inferred from homology"/>
<comment type="caution">
    <text evidence="3">The sequence shown here is derived from an EMBL/GenBank/DDBJ whole genome shotgun (WGS) entry which is preliminary data.</text>
</comment>
<dbReference type="STRING" id="33968.BMS77_03115"/>
<evidence type="ECO:0000259" key="2">
    <source>
        <dbReference type="Pfam" id="PF01592"/>
    </source>
</evidence>
<gene>
    <name evidence="3" type="ORF">BMR96_00210</name>
</gene>
<sequence length="144" mass="16119">MSLHNLDYLYRQTIMAYAQHPHHYQPMLGTENYHIRKYNPTCGDVIDLAFNIDHDIVTDIHFYGDGCAISKSSASMMTDLVIGKNTSQIAQLVDQFSEMVRGEAGNYNALGEAQILSGVTKFPTRIKCATLAWHALAELLAIEK</sequence>
<dbReference type="CDD" id="cd06664">
    <property type="entry name" value="IscU_like"/>
    <property type="match status" value="1"/>
</dbReference>
<reference evidence="3 4" key="1">
    <citation type="journal article" date="2017" name="Front. Microbiol.">
        <title>Genomic Characterization of Dairy Associated Leuconostoc Species and Diversity of Leuconostocs in Undefined Mixed Mesophilic Starter Cultures.</title>
        <authorList>
            <person name="Frantzen C.A."/>
            <person name="Kot W."/>
            <person name="Pedersen T.B."/>
            <person name="Ardo Y.M."/>
            <person name="Broadbent J.R."/>
            <person name="Neve H."/>
            <person name="Hansen L.H."/>
            <person name="Dal Bello F."/>
            <person name="Ostlie H.M."/>
            <person name="Kleppen H.P."/>
            <person name="Vogensen F.K."/>
            <person name="Holo H."/>
        </authorList>
    </citation>
    <scope>NUCLEOTIDE SEQUENCE [LARGE SCALE GENOMIC DNA]</scope>
    <source>
        <strain evidence="3 4">LMGCF08</strain>
    </source>
</reference>
<evidence type="ECO:0000313" key="3">
    <source>
        <dbReference type="EMBL" id="ORI98712.1"/>
    </source>
</evidence>
<name>A0A1X0VG39_LEUPS</name>
<dbReference type="NCBIfam" id="TIGR01994">
    <property type="entry name" value="SUF_scaf_2"/>
    <property type="match status" value="1"/>
</dbReference>
<dbReference type="FunFam" id="3.90.1010.10:FF:000002">
    <property type="entry name" value="Iron-sulfur cluster assembly scaffold protein NifU"/>
    <property type="match status" value="1"/>
</dbReference>
<dbReference type="RefSeq" id="WP_080519055.1">
    <property type="nucleotide sequence ID" value="NZ_MPLS01000001.1"/>
</dbReference>
<dbReference type="PANTHER" id="PTHR10093">
    <property type="entry name" value="IRON-SULFUR CLUSTER ASSEMBLY ENZYME NIFU HOMOLOG"/>
    <property type="match status" value="1"/>
</dbReference>